<dbReference type="CDD" id="cd01660">
    <property type="entry name" value="ba3-like_Oxidase_I"/>
    <property type="match status" value="1"/>
</dbReference>
<feature type="transmembrane region" description="Helical" evidence="3">
    <location>
        <begin position="43"/>
        <end position="63"/>
    </location>
</feature>
<keyword evidence="6" id="KW-1185">Reference proteome</keyword>
<comment type="caution">
    <text evidence="5">The sequence shown here is derived from an EMBL/GenBank/DDBJ whole genome shotgun (WGS) entry which is preliminary data.</text>
</comment>
<keyword evidence="3" id="KW-1133">Transmembrane helix</keyword>
<dbReference type="PROSITE" id="PS50855">
    <property type="entry name" value="COX1"/>
    <property type="match status" value="1"/>
</dbReference>
<dbReference type="InterPro" id="IPR036927">
    <property type="entry name" value="Cyt_c_oxase-like_su1_sf"/>
</dbReference>
<accession>A0ABT8GQW7</accession>
<evidence type="ECO:0000256" key="1">
    <source>
        <dbReference type="ARBA" id="ARBA00022660"/>
    </source>
</evidence>
<evidence type="ECO:0000256" key="2">
    <source>
        <dbReference type="ARBA" id="ARBA00022982"/>
    </source>
</evidence>
<feature type="transmembrane region" description="Helical" evidence="3">
    <location>
        <begin position="479"/>
        <end position="508"/>
    </location>
</feature>
<feature type="transmembrane region" description="Helical" evidence="3">
    <location>
        <begin position="398"/>
        <end position="418"/>
    </location>
</feature>
<keyword evidence="2" id="KW-0249">Electron transport</keyword>
<sequence length="572" mass="63187">MTTAVTNKEIIKEKQLPKGKNLTTKDRLIKVDRKDAKLALAHMYVAFTALLVGGLAGLLQVFVRSGAFQLPFGIGYYQILTVHGVLLGLILTTYFIMGFQLAAVSRTAGALSNTQRKLGWIGFWLMTIGTVAAATMVLLNEASVLYTFYAPLQAHWIFYAGLALVVVGSWIEGLSQIMRYVQWRKENKGQTSPLLAFMAVVNNLMWFVASLGVAIEVLFQLLPWSLGLVERIDVLLSRTLFWYFGHALVYFWLLPAYMVWYVVIPKVIGGKLFSDALARLSFMLFLLFSIPVGVHHQLTEPGIDGFWKFLQVVLTFFVIVPSLMTAFSMFATFELRGRELGGKGVLGWFRQLPWKDSRFLVPFIGMVAFIPGGAGGIVNASYQMNQLIHNTIWVTGHFHLTIATAVVLTYFGAAFWLIPHLTGRTLTSRMNSLANTAGILWAVGMFIMSGAMHIAGLLGAPRRSEYSTYGGSEQAAEWISYQFAQAIGGTILFISILVIIGVVVNLLWFAPKGEEEFPVAEVAEGGGSTPAILENFKVWGVILVALILIAYTFPIFDILSNSPAGSTGFKLW</sequence>
<evidence type="ECO:0000313" key="5">
    <source>
        <dbReference type="EMBL" id="MDN4493812.1"/>
    </source>
</evidence>
<feature type="transmembrane region" description="Helical" evidence="3">
    <location>
        <begin position="194"/>
        <end position="221"/>
    </location>
</feature>
<feature type="transmembrane region" description="Helical" evidence="3">
    <location>
        <begin position="306"/>
        <end position="333"/>
    </location>
</feature>
<dbReference type="RefSeq" id="WP_301138148.1">
    <property type="nucleotide sequence ID" value="NZ_JAUHTQ010000006.1"/>
</dbReference>
<feature type="transmembrane region" description="Helical" evidence="3">
    <location>
        <begin position="154"/>
        <end position="173"/>
    </location>
</feature>
<evidence type="ECO:0000259" key="4">
    <source>
        <dbReference type="PROSITE" id="PS50855"/>
    </source>
</evidence>
<proteinExistence type="predicted"/>
<evidence type="ECO:0000256" key="3">
    <source>
        <dbReference type="SAM" id="Phobius"/>
    </source>
</evidence>
<reference evidence="5" key="1">
    <citation type="submission" date="2023-07" db="EMBL/GenBank/DDBJ databases">
        <title>Ureibacillus sp. isolated from freshwater well.</title>
        <authorList>
            <person name="Kirdat K."/>
            <person name="Bhatt A."/>
            <person name="Teware R."/>
            <person name="Bhavsar Y."/>
            <person name="Yadav A."/>
        </authorList>
    </citation>
    <scope>NUCLEOTIDE SEQUENCE</scope>
    <source>
        <strain evidence="5">BA0131</strain>
    </source>
</reference>
<feature type="transmembrane region" description="Helical" evidence="3">
    <location>
        <begin position="75"/>
        <end position="97"/>
    </location>
</feature>
<feature type="domain" description="Cytochrome oxidase subunit I profile" evidence="4">
    <location>
        <begin position="37"/>
        <end position="545"/>
    </location>
</feature>
<dbReference type="SUPFAM" id="SSF81442">
    <property type="entry name" value="Cytochrome c oxidase subunit I-like"/>
    <property type="match status" value="1"/>
</dbReference>
<keyword evidence="3" id="KW-0472">Membrane</keyword>
<dbReference type="Pfam" id="PF00115">
    <property type="entry name" value="COX1"/>
    <property type="match status" value="1"/>
</dbReference>
<dbReference type="EMBL" id="JAUHTQ010000006">
    <property type="protein sequence ID" value="MDN4493812.1"/>
    <property type="molecule type" value="Genomic_DNA"/>
</dbReference>
<organism evidence="5 6">
    <name type="scientific">Ureibacillus aquaedulcis</name>
    <dbReference type="NCBI Taxonomy" id="3058421"/>
    <lineage>
        <taxon>Bacteria</taxon>
        <taxon>Bacillati</taxon>
        <taxon>Bacillota</taxon>
        <taxon>Bacilli</taxon>
        <taxon>Bacillales</taxon>
        <taxon>Caryophanaceae</taxon>
        <taxon>Ureibacillus</taxon>
    </lineage>
</organism>
<feature type="transmembrane region" description="Helical" evidence="3">
    <location>
        <begin position="276"/>
        <end position="294"/>
    </location>
</feature>
<dbReference type="PANTHER" id="PTHR10422">
    <property type="entry name" value="CYTOCHROME C OXIDASE SUBUNIT 1"/>
    <property type="match status" value="1"/>
</dbReference>
<dbReference type="InterPro" id="IPR033943">
    <property type="entry name" value="Ba3-like_Oxidase_I"/>
</dbReference>
<dbReference type="PANTHER" id="PTHR10422:SF40">
    <property type="entry name" value="CYTOCHROME C OXIDASE SUBUNIT I"/>
    <property type="match status" value="1"/>
</dbReference>
<protein>
    <submittedName>
        <fullName evidence="5">B(O/a)3-type cytochrome-c oxidase subunit 1</fullName>
    </submittedName>
</protein>
<dbReference type="Gene3D" id="1.20.210.10">
    <property type="entry name" value="Cytochrome c oxidase-like, subunit I domain"/>
    <property type="match status" value="1"/>
</dbReference>
<dbReference type="InterPro" id="IPR000883">
    <property type="entry name" value="Cyt_C_Oxase_1"/>
</dbReference>
<name>A0ABT8GQW7_9BACL</name>
<keyword evidence="1" id="KW-0813">Transport</keyword>
<feature type="transmembrane region" description="Helical" evidence="3">
    <location>
        <begin position="241"/>
        <end position="264"/>
    </location>
</feature>
<keyword evidence="1" id="KW-0679">Respiratory chain</keyword>
<evidence type="ECO:0000313" key="6">
    <source>
        <dbReference type="Proteomes" id="UP001172743"/>
    </source>
</evidence>
<feature type="transmembrane region" description="Helical" evidence="3">
    <location>
        <begin position="439"/>
        <end position="459"/>
    </location>
</feature>
<feature type="transmembrane region" description="Helical" evidence="3">
    <location>
        <begin position="359"/>
        <end position="378"/>
    </location>
</feature>
<gene>
    <name evidence="5" type="ORF">QYB95_09715</name>
</gene>
<keyword evidence="3" id="KW-0812">Transmembrane</keyword>
<feature type="transmembrane region" description="Helical" evidence="3">
    <location>
        <begin position="118"/>
        <end position="139"/>
    </location>
</feature>
<feature type="transmembrane region" description="Helical" evidence="3">
    <location>
        <begin position="538"/>
        <end position="556"/>
    </location>
</feature>
<dbReference type="Proteomes" id="UP001172743">
    <property type="component" value="Unassembled WGS sequence"/>
</dbReference>
<dbReference type="PRINTS" id="PR01165">
    <property type="entry name" value="CYCOXIDASEI"/>
</dbReference>
<dbReference type="InterPro" id="IPR023616">
    <property type="entry name" value="Cyt_c_oxase-like_su1_dom"/>
</dbReference>